<dbReference type="EMBL" id="CADIKM010000004">
    <property type="protein sequence ID" value="CAB3781925.1"/>
    <property type="molecule type" value="Genomic_DNA"/>
</dbReference>
<evidence type="ECO:0000313" key="7">
    <source>
        <dbReference type="Proteomes" id="UP000494115"/>
    </source>
</evidence>
<dbReference type="FunFam" id="2.10.150.10:FF:000001">
    <property type="entry name" value="Urease subunit beta"/>
    <property type="match status" value="1"/>
</dbReference>
<evidence type="ECO:0000256" key="3">
    <source>
        <dbReference type="ARBA" id="ARBA00047778"/>
    </source>
</evidence>
<protein>
    <recommendedName>
        <fullName evidence="4">Urease subunit beta</fullName>
        <ecNumber evidence="4">3.5.1.5</ecNumber>
    </recommendedName>
    <alternativeName>
        <fullName evidence="4">Urea amidohydrolase subunit beta</fullName>
    </alternativeName>
</protein>
<dbReference type="CDD" id="cd00407">
    <property type="entry name" value="Urease_beta"/>
    <property type="match status" value="1"/>
</dbReference>
<dbReference type="AlphaFoldDB" id="A0A6S7C5W7"/>
<feature type="compositionally biased region" description="Polar residues" evidence="5">
    <location>
        <begin position="19"/>
        <end position="28"/>
    </location>
</feature>
<dbReference type="PANTHER" id="PTHR33569:SF1">
    <property type="entry name" value="UREASE"/>
    <property type="match status" value="1"/>
</dbReference>
<accession>A0A6S7C5W7</accession>
<comment type="catalytic activity">
    <reaction evidence="3 4">
        <text>urea + 2 H2O + H(+) = hydrogencarbonate + 2 NH4(+)</text>
        <dbReference type="Rhea" id="RHEA:20557"/>
        <dbReference type="ChEBI" id="CHEBI:15377"/>
        <dbReference type="ChEBI" id="CHEBI:15378"/>
        <dbReference type="ChEBI" id="CHEBI:16199"/>
        <dbReference type="ChEBI" id="CHEBI:17544"/>
        <dbReference type="ChEBI" id="CHEBI:28938"/>
        <dbReference type="EC" id="3.5.1.5"/>
    </reaction>
</comment>
<dbReference type="InterPro" id="IPR036461">
    <property type="entry name" value="Urease_betasu_sf"/>
</dbReference>
<dbReference type="UniPathway" id="UPA00258">
    <property type="reaction ID" value="UER00370"/>
</dbReference>
<evidence type="ECO:0000313" key="6">
    <source>
        <dbReference type="EMBL" id="CAB3781925.1"/>
    </source>
</evidence>
<dbReference type="Gene3D" id="2.10.150.10">
    <property type="entry name" value="Urease, beta subunit"/>
    <property type="match status" value="1"/>
</dbReference>
<comment type="similarity">
    <text evidence="4">Belongs to the urease beta subunit family.</text>
</comment>
<dbReference type="HAMAP" id="MF_01954">
    <property type="entry name" value="Urease_beta"/>
    <property type="match status" value="1"/>
</dbReference>
<organism evidence="6 7">
    <name type="scientific">Pararobbsia alpina</name>
    <dbReference type="NCBI Taxonomy" id="621374"/>
    <lineage>
        <taxon>Bacteria</taxon>
        <taxon>Pseudomonadati</taxon>
        <taxon>Pseudomonadota</taxon>
        <taxon>Betaproteobacteria</taxon>
        <taxon>Burkholderiales</taxon>
        <taxon>Burkholderiaceae</taxon>
        <taxon>Pararobbsia</taxon>
    </lineage>
</organism>
<dbReference type="GO" id="GO:0009039">
    <property type="term" value="F:urease activity"/>
    <property type="evidence" value="ECO:0007669"/>
    <property type="project" value="UniProtKB-UniRule"/>
</dbReference>
<dbReference type="RefSeq" id="WP_175104001.1">
    <property type="nucleotide sequence ID" value="NZ_CADIKM010000004.1"/>
</dbReference>
<name>A0A6S7C5W7_9BURK</name>
<dbReference type="EC" id="3.5.1.5" evidence="4"/>
<keyword evidence="7" id="KW-1185">Reference proteome</keyword>
<comment type="subcellular location">
    <subcellularLocation>
        <location evidence="4">Cytoplasm</location>
    </subcellularLocation>
</comment>
<comment type="pathway">
    <text evidence="4">Nitrogen metabolism; urea degradation; CO(2) and NH(3) from urea (urease route): step 1/1.</text>
</comment>
<comment type="subunit">
    <text evidence="4">Heterotrimer of UreA (gamma), UreB (beta) and UreC (alpha) subunits. Three heterotrimers associate to form the active enzyme.</text>
</comment>
<keyword evidence="1 4" id="KW-0963">Cytoplasm</keyword>
<evidence type="ECO:0000256" key="4">
    <source>
        <dbReference type="HAMAP-Rule" id="MF_01954"/>
    </source>
</evidence>
<keyword evidence="2 4" id="KW-0378">Hydrolase</keyword>
<gene>
    <name evidence="6" type="primary">ureB1</name>
    <name evidence="4" type="synonym">ureB</name>
    <name evidence="6" type="ORF">LMG28138_01394</name>
</gene>
<proteinExistence type="inferred from homology"/>
<dbReference type="InterPro" id="IPR002019">
    <property type="entry name" value="Urease_beta-like"/>
</dbReference>
<evidence type="ECO:0000256" key="2">
    <source>
        <dbReference type="ARBA" id="ARBA00022801"/>
    </source>
</evidence>
<dbReference type="Proteomes" id="UP000494115">
    <property type="component" value="Unassembled WGS sequence"/>
</dbReference>
<dbReference type="InterPro" id="IPR050069">
    <property type="entry name" value="Urease_subunit"/>
</dbReference>
<sequence>MIPGELLTDDGEHELNAGRPTTSVTVANTGDRPVQVGSHFHFYEVNPALTFDREQARGFRLNIASGTAVRFEPGQERTVELVALSGDRIVYGFNAKVMGKL</sequence>
<dbReference type="NCBIfam" id="TIGR00192">
    <property type="entry name" value="urease_beta"/>
    <property type="match status" value="1"/>
</dbReference>
<reference evidence="6 7" key="1">
    <citation type="submission" date="2020-04" db="EMBL/GenBank/DDBJ databases">
        <authorList>
            <person name="De Canck E."/>
        </authorList>
    </citation>
    <scope>NUCLEOTIDE SEQUENCE [LARGE SCALE GENOMIC DNA]</scope>
    <source>
        <strain evidence="6 7">LMG 28138</strain>
    </source>
</reference>
<dbReference type="PANTHER" id="PTHR33569">
    <property type="entry name" value="UREASE"/>
    <property type="match status" value="1"/>
</dbReference>
<feature type="region of interest" description="Disordered" evidence="5">
    <location>
        <begin position="1"/>
        <end position="29"/>
    </location>
</feature>
<dbReference type="GO" id="GO:0035550">
    <property type="term" value="C:urease complex"/>
    <property type="evidence" value="ECO:0007669"/>
    <property type="project" value="InterPro"/>
</dbReference>
<dbReference type="GO" id="GO:0043419">
    <property type="term" value="P:urea catabolic process"/>
    <property type="evidence" value="ECO:0007669"/>
    <property type="project" value="UniProtKB-UniRule"/>
</dbReference>
<dbReference type="SUPFAM" id="SSF51278">
    <property type="entry name" value="Urease, beta-subunit"/>
    <property type="match status" value="1"/>
</dbReference>
<dbReference type="NCBIfam" id="NF009682">
    <property type="entry name" value="PRK13203.1"/>
    <property type="match status" value="1"/>
</dbReference>
<evidence type="ECO:0000256" key="5">
    <source>
        <dbReference type="SAM" id="MobiDB-lite"/>
    </source>
</evidence>
<dbReference type="Pfam" id="PF00699">
    <property type="entry name" value="Urease_beta"/>
    <property type="match status" value="1"/>
</dbReference>
<evidence type="ECO:0000256" key="1">
    <source>
        <dbReference type="ARBA" id="ARBA00022490"/>
    </source>
</evidence>